<keyword evidence="3" id="KW-1185">Reference proteome</keyword>
<dbReference type="OMA" id="FTHNRST"/>
<feature type="compositionally biased region" description="Polar residues" evidence="1">
    <location>
        <begin position="65"/>
        <end position="92"/>
    </location>
</feature>
<evidence type="ECO:0000313" key="3">
    <source>
        <dbReference type="Proteomes" id="UP000032141"/>
    </source>
</evidence>
<organism evidence="2 3">
    <name type="scientific">Brassica oleracea var. oleracea</name>
    <dbReference type="NCBI Taxonomy" id="109376"/>
    <lineage>
        <taxon>Eukaryota</taxon>
        <taxon>Viridiplantae</taxon>
        <taxon>Streptophyta</taxon>
        <taxon>Embryophyta</taxon>
        <taxon>Tracheophyta</taxon>
        <taxon>Spermatophyta</taxon>
        <taxon>Magnoliopsida</taxon>
        <taxon>eudicotyledons</taxon>
        <taxon>Gunneridae</taxon>
        <taxon>Pentapetalae</taxon>
        <taxon>rosids</taxon>
        <taxon>malvids</taxon>
        <taxon>Brassicales</taxon>
        <taxon>Brassicaceae</taxon>
        <taxon>Brassiceae</taxon>
        <taxon>Brassica</taxon>
    </lineage>
</organism>
<name>A0A0D3AIJ0_BRAOL</name>
<accession>A0A0D3AIJ0</accession>
<dbReference type="HOGENOM" id="CLU_092594_0_0_1"/>
<dbReference type="AlphaFoldDB" id="A0A0D3AIJ0"/>
<reference evidence="2 3" key="1">
    <citation type="journal article" date="2014" name="Genome Biol.">
        <title>Transcriptome and methylome profiling reveals relics of genome dominance in the mesopolyploid Brassica oleracea.</title>
        <authorList>
            <person name="Parkin I.A."/>
            <person name="Koh C."/>
            <person name="Tang H."/>
            <person name="Robinson S.J."/>
            <person name="Kagale S."/>
            <person name="Clarke W.E."/>
            <person name="Town C.D."/>
            <person name="Nixon J."/>
            <person name="Krishnakumar V."/>
            <person name="Bidwell S.L."/>
            <person name="Denoeud F."/>
            <person name="Belcram H."/>
            <person name="Links M.G."/>
            <person name="Just J."/>
            <person name="Clarke C."/>
            <person name="Bender T."/>
            <person name="Huebert T."/>
            <person name="Mason A.S."/>
            <person name="Pires J.C."/>
            <person name="Barker G."/>
            <person name="Moore J."/>
            <person name="Walley P.G."/>
            <person name="Manoli S."/>
            <person name="Batley J."/>
            <person name="Edwards D."/>
            <person name="Nelson M.N."/>
            <person name="Wang X."/>
            <person name="Paterson A.H."/>
            <person name="King G."/>
            <person name="Bancroft I."/>
            <person name="Chalhoub B."/>
            <person name="Sharpe A.G."/>
        </authorList>
    </citation>
    <scope>NUCLEOTIDE SEQUENCE</scope>
    <source>
        <strain evidence="2 3">cv. TO1000</strain>
    </source>
</reference>
<reference evidence="2" key="2">
    <citation type="submission" date="2015-03" db="UniProtKB">
        <authorList>
            <consortium name="EnsemblPlants"/>
        </authorList>
    </citation>
    <scope>IDENTIFICATION</scope>
</reference>
<evidence type="ECO:0008006" key="4">
    <source>
        <dbReference type="Google" id="ProtNLM"/>
    </source>
</evidence>
<dbReference type="eggNOG" id="ENOG502RZUD">
    <property type="taxonomic scope" value="Eukaryota"/>
</dbReference>
<dbReference type="PANTHER" id="PTHR33132">
    <property type="entry name" value="OSJNBB0118P14.9 PROTEIN"/>
    <property type="match status" value="1"/>
</dbReference>
<evidence type="ECO:0000256" key="1">
    <source>
        <dbReference type="SAM" id="MobiDB-lite"/>
    </source>
</evidence>
<sequence>MVTTSSSNKSNTILRYSKAVPSSSSSAFASSTSSTFSSPSSSFFHHRSSSPTPQPMSQSFRYSLDTRSISPTTNHRSISVSKKPQPKVSETPSRSRRCMCSPTTHPGSFRCSLHKNVANPHGQGTASYTGNSLNMRRSAMTNSLVRIGGVEGEWVRRALTTLIRPSSHHLKRRAAFQPRPSRLSVMTDLVGKSWIGGRLSESRFSYFVKSTFALFVDPSRSPSSAGGSVNFPGCVCQWIGV</sequence>
<dbReference type="Proteomes" id="UP000032141">
    <property type="component" value="Chromosome C2"/>
</dbReference>
<feature type="compositionally biased region" description="Polar residues" evidence="1">
    <location>
        <begin position="1"/>
        <end position="14"/>
    </location>
</feature>
<dbReference type="EnsemblPlants" id="Bo2g010230.1">
    <property type="protein sequence ID" value="Bo2g010230.1"/>
    <property type="gene ID" value="Bo2g010230"/>
</dbReference>
<dbReference type="PANTHER" id="PTHR33132:SF53">
    <property type="entry name" value="SERINE-RICH PROTEIN-LIKE PROTEIN"/>
    <property type="match status" value="1"/>
</dbReference>
<feature type="compositionally biased region" description="Low complexity" evidence="1">
    <location>
        <begin position="21"/>
        <end position="59"/>
    </location>
</feature>
<dbReference type="STRING" id="109376.A0A0D3AIJ0"/>
<feature type="region of interest" description="Disordered" evidence="1">
    <location>
        <begin position="1"/>
        <end position="101"/>
    </location>
</feature>
<dbReference type="Gramene" id="Bo2g010230.1">
    <property type="protein sequence ID" value="Bo2g010230.1"/>
    <property type="gene ID" value="Bo2g010230"/>
</dbReference>
<evidence type="ECO:0000313" key="2">
    <source>
        <dbReference type="EnsemblPlants" id="Bo2g010230.1"/>
    </source>
</evidence>
<protein>
    <recommendedName>
        <fullName evidence="4">Serine-rich protein</fullName>
    </recommendedName>
</protein>
<proteinExistence type="predicted"/>